<dbReference type="PANTHER" id="PTHR31302">
    <property type="entry name" value="TRANSMEMBRANE PROTEIN WITH METALLOPHOSPHOESTERASE DOMAIN-RELATED"/>
    <property type="match status" value="1"/>
</dbReference>
<dbReference type="EMBL" id="CP003051">
    <property type="protein sequence ID" value="AGA90057.1"/>
    <property type="molecule type" value="Genomic_DNA"/>
</dbReference>
<dbReference type="InterPro" id="IPR051158">
    <property type="entry name" value="Metallophosphoesterase_sf"/>
</dbReference>
<dbReference type="eggNOG" id="COG1408">
    <property type="taxonomic scope" value="Bacteria"/>
</dbReference>
<dbReference type="RefSeq" id="WP_015280201.1">
    <property type="nucleotide sequence ID" value="NC_019940.1"/>
</dbReference>
<evidence type="ECO:0000256" key="1">
    <source>
        <dbReference type="ARBA" id="ARBA00022723"/>
    </source>
</evidence>
<dbReference type="GO" id="GO:0009245">
    <property type="term" value="P:lipid A biosynthetic process"/>
    <property type="evidence" value="ECO:0007669"/>
    <property type="project" value="TreeGrafter"/>
</dbReference>
<proteinExistence type="predicted"/>
<dbReference type="HOGENOM" id="CLU_025443_3_0_6"/>
<dbReference type="PANTHER" id="PTHR31302:SF31">
    <property type="entry name" value="PHOSPHODIESTERASE YAEI"/>
    <property type="match status" value="1"/>
</dbReference>
<accession>L0GW52</accession>
<dbReference type="Proteomes" id="UP000010816">
    <property type="component" value="Chromosome"/>
</dbReference>
<dbReference type="STRING" id="765912.Thimo_1260"/>
<dbReference type="Gene3D" id="3.60.21.10">
    <property type="match status" value="1"/>
</dbReference>
<dbReference type="GO" id="GO:0046872">
    <property type="term" value="F:metal ion binding"/>
    <property type="evidence" value="ECO:0007669"/>
    <property type="project" value="UniProtKB-KW"/>
</dbReference>
<dbReference type="KEGG" id="tmb:Thimo_1260"/>
<dbReference type="AlphaFoldDB" id="L0GW52"/>
<sequence length="321" mass="36630">MPRLRPYPELSSEAEAYLNLRAGRLHLWQRRGIQRDHVTRIFGRGRNFFHIENWYSVHTLMRLTLRALWLYERGRRNATAIVLKNNEVRLSRLPRTFDGWRLLHLSDIHLDMDPAIFRALSERVAEAEYDLCVITGDFRARTYGEESRTLHAMAKLRERIRTPIYAVLGNHDFIEMVPALESLDLRVLLNESVKIEHGADALFLAGVDDPHYYRADNLEKAADGIPAEAPAILLSHSPEIYRHAAHAGFDLMLCGHTHGGQICLPGGLALTYNAKCPRALGRGAWRWGRMQGYTSRGAGSCVIPVRFNCPPEITIHQLRRG</sequence>
<dbReference type="GO" id="GO:0016020">
    <property type="term" value="C:membrane"/>
    <property type="evidence" value="ECO:0007669"/>
    <property type="project" value="GOC"/>
</dbReference>
<name>L0GW52_9GAMM</name>
<protein>
    <submittedName>
        <fullName evidence="4">Putative phosphohydrolase</fullName>
    </submittedName>
</protein>
<keyword evidence="2 4" id="KW-0378">Hydrolase</keyword>
<dbReference type="OrthoDB" id="9780884at2"/>
<feature type="domain" description="Calcineurin-like phosphoesterase" evidence="3">
    <location>
        <begin position="101"/>
        <end position="259"/>
    </location>
</feature>
<organism evidence="4 5">
    <name type="scientific">Thioflavicoccus mobilis 8321</name>
    <dbReference type="NCBI Taxonomy" id="765912"/>
    <lineage>
        <taxon>Bacteria</taxon>
        <taxon>Pseudomonadati</taxon>
        <taxon>Pseudomonadota</taxon>
        <taxon>Gammaproteobacteria</taxon>
        <taxon>Chromatiales</taxon>
        <taxon>Chromatiaceae</taxon>
        <taxon>Thioflavicoccus</taxon>
    </lineage>
</organism>
<dbReference type="InterPro" id="IPR029052">
    <property type="entry name" value="Metallo-depent_PP-like"/>
</dbReference>
<dbReference type="SUPFAM" id="SSF56300">
    <property type="entry name" value="Metallo-dependent phosphatases"/>
    <property type="match status" value="1"/>
</dbReference>
<dbReference type="Pfam" id="PF00149">
    <property type="entry name" value="Metallophos"/>
    <property type="match status" value="1"/>
</dbReference>
<dbReference type="CDD" id="cd07385">
    <property type="entry name" value="MPP_YkuE_C"/>
    <property type="match status" value="1"/>
</dbReference>
<reference evidence="4 5" key="1">
    <citation type="submission" date="2011-09" db="EMBL/GenBank/DDBJ databases">
        <title>Complete sequence of chromosome of Thioflavicoccus mobilis 8321.</title>
        <authorList>
            <consortium name="US DOE Joint Genome Institute"/>
            <person name="Lucas S."/>
            <person name="Han J."/>
            <person name="Lapidus A."/>
            <person name="Cheng J.-F."/>
            <person name="Goodwin L."/>
            <person name="Pitluck S."/>
            <person name="Peters L."/>
            <person name="Ovchinnikova G."/>
            <person name="Lu M."/>
            <person name="Detter J.C."/>
            <person name="Han C."/>
            <person name="Tapia R."/>
            <person name="Land M."/>
            <person name="Hauser L."/>
            <person name="Kyrpides N."/>
            <person name="Ivanova N."/>
            <person name="Pagani I."/>
            <person name="Vogl K."/>
            <person name="Liu Z."/>
            <person name="Imhoff J."/>
            <person name="Thiel V."/>
            <person name="Frigaard N.-U."/>
            <person name="Bryant D."/>
            <person name="Woyke T."/>
        </authorList>
    </citation>
    <scope>NUCLEOTIDE SEQUENCE [LARGE SCALE GENOMIC DNA]</scope>
    <source>
        <strain evidence="4 5">8321</strain>
    </source>
</reference>
<dbReference type="InterPro" id="IPR004843">
    <property type="entry name" value="Calcineurin-like_PHP"/>
</dbReference>
<evidence type="ECO:0000259" key="3">
    <source>
        <dbReference type="Pfam" id="PF00149"/>
    </source>
</evidence>
<evidence type="ECO:0000313" key="4">
    <source>
        <dbReference type="EMBL" id="AGA90057.1"/>
    </source>
</evidence>
<dbReference type="GO" id="GO:0008758">
    <property type="term" value="F:UDP-2,3-diacylglucosamine hydrolase activity"/>
    <property type="evidence" value="ECO:0007669"/>
    <property type="project" value="TreeGrafter"/>
</dbReference>
<gene>
    <name evidence="4" type="ORF">Thimo_1260</name>
</gene>
<keyword evidence="1" id="KW-0479">Metal-binding</keyword>
<keyword evidence="5" id="KW-1185">Reference proteome</keyword>
<evidence type="ECO:0000256" key="2">
    <source>
        <dbReference type="ARBA" id="ARBA00022801"/>
    </source>
</evidence>
<dbReference type="PATRIC" id="fig|765912.4.peg.1225"/>
<evidence type="ECO:0000313" key="5">
    <source>
        <dbReference type="Proteomes" id="UP000010816"/>
    </source>
</evidence>